<dbReference type="Pfam" id="PF00027">
    <property type="entry name" value="cNMP_binding"/>
    <property type="match status" value="1"/>
</dbReference>
<keyword evidence="2" id="KW-0808">Transferase</keyword>
<protein>
    <submittedName>
        <fullName evidence="2">cAMP-binding domain of CRP or a regulatory subunit of cAMP-dependent protein kinases</fullName>
    </submittedName>
</protein>
<evidence type="ECO:0000313" key="2">
    <source>
        <dbReference type="EMBL" id="SEF85238.1"/>
    </source>
</evidence>
<sequence>MEELINNIRNYIHLSEEETELTKRLFTNRSLKKGENILEQGKICKSLFFVSKGLLRQYINHDGKELTIHFNEEKTFACDFDSFISQTPSRKTIEALEDTELNIISYENLQKFYAQINKGDCFGRLLLEKIFSSALQHIISVYADTAEQRYLSFLHDFKHLQQRIPQFYIASFIGVTPQSLSRIRRRIAKK</sequence>
<keyword evidence="3" id="KW-1185">Reference proteome</keyword>
<keyword evidence="2" id="KW-0418">Kinase</keyword>
<feature type="domain" description="Cyclic nucleotide-binding" evidence="1">
    <location>
        <begin position="10"/>
        <end position="112"/>
    </location>
</feature>
<proteinExistence type="predicted"/>
<evidence type="ECO:0000259" key="1">
    <source>
        <dbReference type="PROSITE" id="PS50042"/>
    </source>
</evidence>
<organism evidence="2 3">
    <name type="scientific">Sphingobacterium lactis</name>
    <dbReference type="NCBI Taxonomy" id="797291"/>
    <lineage>
        <taxon>Bacteria</taxon>
        <taxon>Pseudomonadati</taxon>
        <taxon>Bacteroidota</taxon>
        <taxon>Sphingobacteriia</taxon>
        <taxon>Sphingobacteriales</taxon>
        <taxon>Sphingobacteriaceae</taxon>
        <taxon>Sphingobacterium</taxon>
    </lineage>
</organism>
<accession>A0A1H5VEL2</accession>
<reference evidence="3" key="1">
    <citation type="submission" date="2016-10" db="EMBL/GenBank/DDBJ databases">
        <authorList>
            <person name="Varghese N."/>
            <person name="Submissions S."/>
        </authorList>
    </citation>
    <scope>NUCLEOTIDE SEQUENCE [LARGE SCALE GENOMIC DNA]</scope>
    <source>
        <strain evidence="3">DSM 22361</strain>
    </source>
</reference>
<dbReference type="InterPro" id="IPR018490">
    <property type="entry name" value="cNMP-bd_dom_sf"/>
</dbReference>
<dbReference type="Gene3D" id="2.60.120.10">
    <property type="entry name" value="Jelly Rolls"/>
    <property type="match status" value="1"/>
</dbReference>
<name>A0A1H5VEL2_9SPHI</name>
<dbReference type="OrthoDB" id="758145at2"/>
<dbReference type="InterPro" id="IPR014710">
    <property type="entry name" value="RmlC-like_jellyroll"/>
</dbReference>
<dbReference type="RefSeq" id="WP_103905653.1">
    <property type="nucleotide sequence ID" value="NZ_CP049246.1"/>
</dbReference>
<dbReference type="Proteomes" id="UP000236731">
    <property type="component" value="Unassembled WGS sequence"/>
</dbReference>
<dbReference type="CDD" id="cd00038">
    <property type="entry name" value="CAP_ED"/>
    <property type="match status" value="1"/>
</dbReference>
<gene>
    <name evidence="2" type="ORF">SAMN05421877_10396</name>
</gene>
<evidence type="ECO:0000313" key="3">
    <source>
        <dbReference type="Proteomes" id="UP000236731"/>
    </source>
</evidence>
<dbReference type="InterPro" id="IPR000595">
    <property type="entry name" value="cNMP-bd_dom"/>
</dbReference>
<dbReference type="AlphaFoldDB" id="A0A1H5VEL2"/>
<dbReference type="PROSITE" id="PS50042">
    <property type="entry name" value="CNMP_BINDING_3"/>
    <property type="match status" value="1"/>
</dbReference>
<dbReference type="SUPFAM" id="SSF51206">
    <property type="entry name" value="cAMP-binding domain-like"/>
    <property type="match status" value="1"/>
</dbReference>
<dbReference type="EMBL" id="FNUT01000003">
    <property type="protein sequence ID" value="SEF85238.1"/>
    <property type="molecule type" value="Genomic_DNA"/>
</dbReference>
<dbReference type="GO" id="GO:0016301">
    <property type="term" value="F:kinase activity"/>
    <property type="evidence" value="ECO:0007669"/>
    <property type="project" value="UniProtKB-KW"/>
</dbReference>